<evidence type="ECO:0008006" key="5">
    <source>
        <dbReference type="Google" id="ProtNLM"/>
    </source>
</evidence>
<dbReference type="Gene3D" id="3.30.70.270">
    <property type="match status" value="1"/>
</dbReference>
<dbReference type="Pfam" id="PF01590">
    <property type="entry name" value="GAF"/>
    <property type="match status" value="1"/>
</dbReference>
<dbReference type="SMART" id="SM00267">
    <property type="entry name" value="GGDEF"/>
    <property type="match status" value="1"/>
</dbReference>
<dbReference type="Pfam" id="PF00990">
    <property type="entry name" value="GGDEF"/>
    <property type="match status" value="1"/>
</dbReference>
<proteinExistence type="predicted"/>
<dbReference type="InterPro" id="IPR013656">
    <property type="entry name" value="PAS_4"/>
</dbReference>
<keyword evidence="4" id="KW-1185">Reference proteome</keyword>
<dbReference type="CDD" id="cd00130">
    <property type="entry name" value="PAS"/>
    <property type="match status" value="1"/>
</dbReference>
<feature type="domain" description="GGDEF" evidence="2">
    <location>
        <begin position="325"/>
        <end position="461"/>
    </location>
</feature>
<dbReference type="PROSITE" id="PS50112">
    <property type="entry name" value="PAS"/>
    <property type="match status" value="1"/>
</dbReference>
<evidence type="ECO:0000259" key="2">
    <source>
        <dbReference type="PROSITE" id="PS50887"/>
    </source>
</evidence>
<dbReference type="InterPro" id="IPR000014">
    <property type="entry name" value="PAS"/>
</dbReference>
<dbReference type="PANTHER" id="PTHR46663:SF4">
    <property type="entry name" value="DIGUANYLATE CYCLASE DGCT-RELATED"/>
    <property type="match status" value="1"/>
</dbReference>
<dbReference type="InterPro" id="IPR043128">
    <property type="entry name" value="Rev_trsase/Diguanyl_cyclase"/>
</dbReference>
<dbReference type="InterPro" id="IPR003018">
    <property type="entry name" value="GAF"/>
</dbReference>
<dbReference type="FunFam" id="3.30.70.270:FF:000001">
    <property type="entry name" value="Diguanylate cyclase domain protein"/>
    <property type="match status" value="1"/>
</dbReference>
<dbReference type="SUPFAM" id="SSF55073">
    <property type="entry name" value="Nucleotide cyclase"/>
    <property type="match status" value="1"/>
</dbReference>
<dbReference type="PANTHER" id="PTHR46663">
    <property type="entry name" value="DIGUANYLATE CYCLASE DGCT-RELATED"/>
    <property type="match status" value="1"/>
</dbReference>
<dbReference type="SUPFAM" id="SSF55781">
    <property type="entry name" value="GAF domain-like"/>
    <property type="match status" value="1"/>
</dbReference>
<comment type="caution">
    <text evidence="3">The sequence shown here is derived from an EMBL/GenBank/DDBJ whole genome shotgun (WGS) entry which is preliminary data.</text>
</comment>
<dbReference type="InterPro" id="IPR029787">
    <property type="entry name" value="Nucleotide_cyclase"/>
</dbReference>
<dbReference type="Gene3D" id="3.30.450.40">
    <property type="match status" value="1"/>
</dbReference>
<dbReference type="RefSeq" id="WP_203990570.1">
    <property type="nucleotide sequence ID" value="NZ_BOPG01000012.1"/>
</dbReference>
<dbReference type="InterPro" id="IPR052163">
    <property type="entry name" value="DGC-Regulatory_Protein"/>
</dbReference>
<dbReference type="PROSITE" id="PS50887">
    <property type="entry name" value="GGDEF"/>
    <property type="match status" value="1"/>
</dbReference>
<dbReference type="Gene3D" id="3.30.450.20">
    <property type="entry name" value="PAS domain"/>
    <property type="match status" value="1"/>
</dbReference>
<sequence length="465" mass="49253">MEGYTSGARAAGPSSGLRALGRIAAAMDVNGSDDQLLRGIVDEILTVLGDHTSIALTGDGEPRASNHSDAVRTDLEAIMAACDAEETVVSAGDPVGGWLTGHGLRQYATFPVVGNNRPVGVLAVTRAADRPEFAEDELAFGAAVAALLGVAAVGRRMLAHTTATVEELRAQAEVFEQISDALITCDEEHRVLSWNAAAEKVYGYSQSEAIGCDLFALLASECFSADGLPLDVEEVLTTVDKNGLWDGELHERHASGASLVIMASISAAGETGSRHSGLVLVNRDVTMQRREEHLATHDSLTGLPNRRMLNDRLYEAFARGCRTGWTVAVLFIDLDGFKPINDRHGHATGDEVLSLTAQRLVNAVRRTDTVGRLGGDEFLVILEDTGTDENISAVANRIVQSVSVPMVFGDVTVTVRPSVGVAAVHHPDGETHRPDHLLAAADQAMYMAKALGGDPVFADMNSSSV</sequence>
<dbReference type="InterPro" id="IPR035965">
    <property type="entry name" value="PAS-like_dom_sf"/>
</dbReference>
<dbReference type="SMART" id="SM00091">
    <property type="entry name" value="PAS"/>
    <property type="match status" value="1"/>
</dbReference>
<dbReference type="InterPro" id="IPR029016">
    <property type="entry name" value="GAF-like_dom_sf"/>
</dbReference>
<gene>
    <name evidence="3" type="ORF">Vau01_023640</name>
</gene>
<dbReference type="SUPFAM" id="SSF55785">
    <property type="entry name" value="PYP-like sensor domain (PAS domain)"/>
    <property type="match status" value="1"/>
</dbReference>
<dbReference type="AlphaFoldDB" id="A0A8J3Z4H0"/>
<dbReference type="Proteomes" id="UP000612585">
    <property type="component" value="Unassembled WGS sequence"/>
</dbReference>
<protein>
    <recommendedName>
        <fullName evidence="5">PAS domain S-box-containing protein/diguanylate cyclase (GGDEF) domain-containing protein</fullName>
    </recommendedName>
</protein>
<evidence type="ECO:0000313" key="3">
    <source>
        <dbReference type="EMBL" id="GIJ54848.1"/>
    </source>
</evidence>
<dbReference type="CDD" id="cd01949">
    <property type="entry name" value="GGDEF"/>
    <property type="match status" value="1"/>
</dbReference>
<organism evidence="3 4">
    <name type="scientific">Virgisporangium aurantiacum</name>
    <dbReference type="NCBI Taxonomy" id="175570"/>
    <lineage>
        <taxon>Bacteria</taxon>
        <taxon>Bacillati</taxon>
        <taxon>Actinomycetota</taxon>
        <taxon>Actinomycetes</taxon>
        <taxon>Micromonosporales</taxon>
        <taxon>Micromonosporaceae</taxon>
        <taxon>Virgisporangium</taxon>
    </lineage>
</organism>
<feature type="domain" description="PAS" evidence="1">
    <location>
        <begin position="167"/>
        <end position="211"/>
    </location>
</feature>
<dbReference type="EMBL" id="BOPG01000012">
    <property type="protein sequence ID" value="GIJ54848.1"/>
    <property type="molecule type" value="Genomic_DNA"/>
</dbReference>
<dbReference type="InterPro" id="IPR000160">
    <property type="entry name" value="GGDEF_dom"/>
</dbReference>
<accession>A0A8J3Z4H0</accession>
<evidence type="ECO:0000259" key="1">
    <source>
        <dbReference type="PROSITE" id="PS50112"/>
    </source>
</evidence>
<name>A0A8J3Z4H0_9ACTN</name>
<dbReference type="Pfam" id="PF08448">
    <property type="entry name" value="PAS_4"/>
    <property type="match status" value="1"/>
</dbReference>
<evidence type="ECO:0000313" key="4">
    <source>
        <dbReference type="Proteomes" id="UP000612585"/>
    </source>
</evidence>
<dbReference type="NCBIfam" id="TIGR00254">
    <property type="entry name" value="GGDEF"/>
    <property type="match status" value="1"/>
</dbReference>
<reference evidence="3" key="1">
    <citation type="submission" date="2021-01" db="EMBL/GenBank/DDBJ databases">
        <title>Whole genome shotgun sequence of Virgisporangium aurantiacum NBRC 16421.</title>
        <authorList>
            <person name="Komaki H."/>
            <person name="Tamura T."/>
        </authorList>
    </citation>
    <scope>NUCLEOTIDE SEQUENCE</scope>
    <source>
        <strain evidence="3">NBRC 16421</strain>
    </source>
</reference>
<dbReference type="NCBIfam" id="TIGR00229">
    <property type="entry name" value="sensory_box"/>
    <property type="match status" value="1"/>
</dbReference>